<evidence type="ECO:0000313" key="3">
    <source>
        <dbReference type="Proteomes" id="UP001501257"/>
    </source>
</evidence>
<sequence length="75" mass="8288">MGRIPPTASPRCGQAGIPALVSLAMAGPAVRLRSMKLLIVMLIIVLVIVVVARLRKQFSREIQRAKNIRRANRED</sequence>
<comment type="caution">
    <text evidence="2">The sequence shown here is derived from an EMBL/GenBank/DDBJ whole genome shotgun (WGS) entry which is preliminary data.</text>
</comment>
<keyword evidence="3" id="KW-1185">Reference proteome</keyword>
<name>A0ABP9TPQ7_9MICC</name>
<dbReference type="Proteomes" id="UP001501257">
    <property type="component" value="Unassembled WGS sequence"/>
</dbReference>
<feature type="transmembrane region" description="Helical" evidence="1">
    <location>
        <begin position="37"/>
        <end position="54"/>
    </location>
</feature>
<reference evidence="3" key="1">
    <citation type="journal article" date="2019" name="Int. J. Syst. Evol. Microbiol.">
        <title>The Global Catalogue of Microorganisms (GCM) 10K type strain sequencing project: providing services to taxonomists for standard genome sequencing and annotation.</title>
        <authorList>
            <consortium name="The Broad Institute Genomics Platform"/>
            <consortium name="The Broad Institute Genome Sequencing Center for Infectious Disease"/>
            <person name="Wu L."/>
            <person name="Ma J."/>
        </authorList>
    </citation>
    <scope>NUCLEOTIDE SEQUENCE [LARGE SCALE GENOMIC DNA]</scope>
    <source>
        <strain evidence="3">JCM 18952</strain>
    </source>
</reference>
<evidence type="ECO:0000256" key="1">
    <source>
        <dbReference type="SAM" id="Phobius"/>
    </source>
</evidence>
<dbReference type="EMBL" id="BAABLK010000034">
    <property type="protein sequence ID" value="GAA5227843.1"/>
    <property type="molecule type" value="Genomic_DNA"/>
</dbReference>
<accession>A0ABP9TPQ7</accession>
<keyword evidence="1" id="KW-0812">Transmembrane</keyword>
<gene>
    <name evidence="2" type="ORF">GCM10025778_23760</name>
</gene>
<keyword evidence="1" id="KW-0472">Membrane</keyword>
<protein>
    <submittedName>
        <fullName evidence="2">Uncharacterized protein</fullName>
    </submittedName>
</protein>
<organism evidence="2 3">
    <name type="scientific">Paeniglutamicibacter antarcticus</name>
    <dbReference type="NCBI Taxonomy" id="494023"/>
    <lineage>
        <taxon>Bacteria</taxon>
        <taxon>Bacillati</taxon>
        <taxon>Actinomycetota</taxon>
        <taxon>Actinomycetes</taxon>
        <taxon>Micrococcales</taxon>
        <taxon>Micrococcaceae</taxon>
        <taxon>Paeniglutamicibacter</taxon>
    </lineage>
</organism>
<proteinExistence type="predicted"/>
<keyword evidence="1" id="KW-1133">Transmembrane helix</keyword>
<evidence type="ECO:0000313" key="2">
    <source>
        <dbReference type="EMBL" id="GAA5227843.1"/>
    </source>
</evidence>